<dbReference type="EC" id="2.4.3.6" evidence="13"/>
<reference evidence="25" key="1">
    <citation type="submission" date="2025-08" db="UniProtKB">
        <authorList>
            <consortium name="RefSeq"/>
        </authorList>
    </citation>
    <scope>IDENTIFICATION</scope>
    <source>
        <tissue evidence="25">Brain</tissue>
    </source>
</reference>
<dbReference type="RefSeq" id="XP_044920301.1">
    <property type="nucleotide sequence ID" value="XM_045064366.1"/>
</dbReference>
<keyword evidence="12" id="KW-0325">Glycoprotein</keyword>
<comment type="catalytic activity">
    <reaction evidence="14">
        <text>a beta-D-galactosyl-(1-&gt;4)-N-acetyl-beta-D-glucosaminyl derivative + CMP-N-acetyl-beta-neuraminate = an N-acetyl-alpha-neuraminyl-(2-&gt;3)-beta-D-galactosyl-(1-&gt;4)-N-acetyl-beta-D-glucosaminyl derivative + CMP + H(+)</text>
        <dbReference type="Rhea" id="RHEA:52316"/>
        <dbReference type="ChEBI" id="CHEBI:15378"/>
        <dbReference type="ChEBI" id="CHEBI:57812"/>
        <dbReference type="ChEBI" id="CHEBI:60377"/>
        <dbReference type="ChEBI" id="CHEBI:133507"/>
        <dbReference type="ChEBI" id="CHEBI:136545"/>
        <dbReference type="EC" id="2.4.3.6"/>
    </reaction>
</comment>
<dbReference type="InterPro" id="IPR051142">
    <property type="entry name" value="Glycosyltransferase_29"/>
</dbReference>
<comment type="subcellular location">
    <subcellularLocation>
        <location evidence="1">Golgi apparatus</location>
        <location evidence="1">Golgi stack membrane</location>
        <topology evidence="1">Single-pass type II membrane protein</topology>
    </subcellularLocation>
</comment>
<dbReference type="FunFam" id="3.90.1480.20:FF:000003">
    <property type="entry name" value="CMP-N-acetylneuraminate-beta-1,4-galactoside alpha-2,3-sialyltransferase isoform X1"/>
    <property type="match status" value="1"/>
</dbReference>
<dbReference type="CDD" id="cd23981">
    <property type="entry name" value="GT29_ST3GAL3"/>
    <property type="match status" value="1"/>
</dbReference>
<dbReference type="InterPro" id="IPR038578">
    <property type="entry name" value="GT29-like_sf"/>
</dbReference>
<evidence type="ECO:0000313" key="24">
    <source>
        <dbReference type="Proteomes" id="UP000000715"/>
    </source>
</evidence>
<evidence type="ECO:0000313" key="25">
    <source>
        <dbReference type="RefSeq" id="XP_044920301.1"/>
    </source>
</evidence>
<keyword evidence="10" id="KW-0472">Membrane</keyword>
<keyword evidence="8" id="KW-1133">Transmembrane helix</keyword>
<dbReference type="GeneID" id="101690301"/>
<evidence type="ECO:0000256" key="10">
    <source>
        <dbReference type="ARBA" id="ARBA00023136"/>
    </source>
</evidence>
<evidence type="ECO:0000256" key="9">
    <source>
        <dbReference type="ARBA" id="ARBA00023034"/>
    </source>
</evidence>
<keyword evidence="5" id="KW-0808">Transferase</keyword>
<organism evidence="24 25">
    <name type="scientific">Mustela putorius furo</name>
    <name type="common">European domestic ferret</name>
    <name type="synonym">Mustela furo</name>
    <dbReference type="NCBI Taxonomy" id="9669"/>
    <lineage>
        <taxon>Eukaryota</taxon>
        <taxon>Metazoa</taxon>
        <taxon>Chordata</taxon>
        <taxon>Craniata</taxon>
        <taxon>Vertebrata</taxon>
        <taxon>Euteleostomi</taxon>
        <taxon>Mammalia</taxon>
        <taxon>Eutheria</taxon>
        <taxon>Laurasiatheria</taxon>
        <taxon>Carnivora</taxon>
        <taxon>Caniformia</taxon>
        <taxon>Musteloidea</taxon>
        <taxon>Mustelidae</taxon>
        <taxon>Mustelinae</taxon>
        <taxon>Mustela</taxon>
    </lineage>
</organism>
<evidence type="ECO:0000256" key="2">
    <source>
        <dbReference type="ARBA" id="ARBA00004922"/>
    </source>
</evidence>
<evidence type="ECO:0000256" key="8">
    <source>
        <dbReference type="ARBA" id="ARBA00022989"/>
    </source>
</evidence>
<evidence type="ECO:0000256" key="16">
    <source>
        <dbReference type="ARBA" id="ARBA00072604"/>
    </source>
</evidence>
<keyword evidence="6" id="KW-0812">Transmembrane</keyword>
<evidence type="ECO:0000256" key="22">
    <source>
        <dbReference type="ARBA" id="ARBA00082226"/>
    </source>
</evidence>
<evidence type="ECO:0000256" key="6">
    <source>
        <dbReference type="ARBA" id="ARBA00022692"/>
    </source>
</evidence>
<keyword evidence="9" id="KW-0333">Golgi apparatus</keyword>
<feature type="region of interest" description="Disordered" evidence="23">
    <location>
        <begin position="66"/>
        <end position="129"/>
    </location>
</feature>
<dbReference type="GO" id="GO:0032580">
    <property type="term" value="C:Golgi cisterna membrane"/>
    <property type="evidence" value="ECO:0007669"/>
    <property type="project" value="UniProtKB-SubCell"/>
</dbReference>
<keyword evidence="11" id="KW-1015">Disulfide bond</keyword>
<evidence type="ECO:0000256" key="14">
    <source>
        <dbReference type="ARBA" id="ARBA00050091"/>
    </source>
</evidence>
<dbReference type="Proteomes" id="UP000000715">
    <property type="component" value="Unplaced"/>
</dbReference>
<feature type="compositionally biased region" description="Pro residues" evidence="23">
    <location>
        <begin position="18"/>
        <end position="31"/>
    </location>
</feature>
<feature type="compositionally biased region" description="Low complexity" evidence="23">
    <location>
        <begin position="101"/>
        <end position="120"/>
    </location>
</feature>
<dbReference type="InterPro" id="IPR001675">
    <property type="entry name" value="Glyco_trans_29"/>
</dbReference>
<evidence type="ECO:0000256" key="23">
    <source>
        <dbReference type="SAM" id="MobiDB-lite"/>
    </source>
</evidence>
<gene>
    <name evidence="25" type="primary">ST3GAL3</name>
</gene>
<dbReference type="AlphaFoldDB" id="A0A8U0R7V1"/>
<keyword evidence="4" id="KW-0328">Glycosyltransferase</keyword>
<proteinExistence type="inferred from homology"/>
<dbReference type="Pfam" id="PF00777">
    <property type="entry name" value="Glyco_transf_29"/>
    <property type="match status" value="1"/>
</dbReference>
<keyword evidence="7" id="KW-0735">Signal-anchor</keyword>
<dbReference type="Gene3D" id="3.90.1480.20">
    <property type="entry name" value="Glycosyl transferase family 29"/>
    <property type="match status" value="1"/>
</dbReference>
<evidence type="ECO:0000256" key="13">
    <source>
        <dbReference type="ARBA" id="ARBA00049726"/>
    </source>
</evidence>
<sequence>MCPGKLRRDVPADRQAGPPQPDAAPHLPQPGSPRRVGWAGRETGGARAYWVSASLRSPAAAAQLCIGQPGAPPGSRGPIGRGCPTPGEGAEAESGIGGRSVPGSRPRAPPAAASPLWRRPCSPPRRGRPPGSPAAVVAACALAFAFPPASGRAPPPRCLLLRCEYDRLGFLLKLDSKLPAELATKYANFSEGACKPGYASALMTAIFPRFSKPAPMFLDDSFRKWARIREFVPPFGIKGQDNLIKAILSVTKEYRLTPALDSLSCRRCIIVGNGGVLANKSLGSRIDDYDIVVRLNSAPVKGFEKDVGSKTTLRITYPEGAMQRPEQYERDSLFVLAGFKWQDFKWLKYIVYKERVSASDGFWKSVATRVPKEPPEIRILNPYFIQEAAFTLIGLPFNNGLMGRGNIPTLGSVAVTMALHGCDEVAVAGFGYDMSTPNAPLHYYETVRMAAIKESWTHNIQREKEFLRKLVKARVITDLTSGI</sequence>
<dbReference type="PANTHER" id="PTHR13713">
    <property type="entry name" value="SIALYLTRANSFERASE"/>
    <property type="match status" value="1"/>
</dbReference>
<evidence type="ECO:0000256" key="20">
    <source>
        <dbReference type="ARBA" id="ARBA00076528"/>
    </source>
</evidence>
<name>A0A8U0R7V1_MUSPF</name>
<evidence type="ECO:0000256" key="18">
    <source>
        <dbReference type="ARBA" id="ARBA00075637"/>
    </source>
</evidence>
<keyword evidence="24" id="KW-1185">Reference proteome</keyword>
<evidence type="ECO:0000256" key="21">
    <source>
        <dbReference type="ARBA" id="ARBA00077526"/>
    </source>
</evidence>
<comment type="similarity">
    <text evidence="3">Belongs to the glycosyltransferase 29 family.</text>
</comment>
<evidence type="ECO:0000256" key="3">
    <source>
        <dbReference type="ARBA" id="ARBA00006003"/>
    </source>
</evidence>
<evidence type="ECO:0000256" key="19">
    <source>
        <dbReference type="ARBA" id="ARBA00076295"/>
    </source>
</evidence>
<protein>
    <recommendedName>
        <fullName evidence="16">CMP-N-acetylneuraminate-beta-1,4-galactoside alpha-2,3-sialyltransferase</fullName>
        <ecNumber evidence="13">2.4.3.6</ecNumber>
    </recommendedName>
    <alternativeName>
        <fullName evidence="21">Beta-galactoside alpha-2,3-sialyltransferase 3</fullName>
    </alternativeName>
    <alternativeName>
        <fullName evidence="17">Gal beta-1,3(4) GlcNAc alpha-2,3 sialyltransferase</fullName>
    </alternativeName>
    <alternativeName>
        <fullName evidence="19">N-acetyllactosaminide alpha-2,3-sialyltransferase</fullName>
    </alternativeName>
    <alternativeName>
        <fullName evidence="22">ST3Gal III</fullName>
    </alternativeName>
    <alternativeName>
        <fullName evidence="18">ST3N</fullName>
    </alternativeName>
    <alternativeName>
        <fullName evidence="20">Sialyltransferase 6</fullName>
    </alternativeName>
</protein>
<evidence type="ECO:0000256" key="4">
    <source>
        <dbReference type="ARBA" id="ARBA00022676"/>
    </source>
</evidence>
<feature type="compositionally biased region" description="Basic and acidic residues" evidence="23">
    <location>
        <begin position="1"/>
        <end position="12"/>
    </location>
</feature>
<evidence type="ECO:0000256" key="5">
    <source>
        <dbReference type="ARBA" id="ARBA00022679"/>
    </source>
</evidence>
<accession>A0A8U0R7V1</accession>
<evidence type="ECO:0000256" key="15">
    <source>
        <dbReference type="ARBA" id="ARBA00056237"/>
    </source>
</evidence>
<evidence type="ECO:0000256" key="1">
    <source>
        <dbReference type="ARBA" id="ARBA00004447"/>
    </source>
</evidence>
<dbReference type="GO" id="GO:0008118">
    <property type="term" value="F:N-acetyllactosaminide alpha-2,3-sialyltransferase activity"/>
    <property type="evidence" value="ECO:0007669"/>
    <property type="project" value="UniProtKB-EC"/>
</dbReference>
<feature type="region of interest" description="Disordered" evidence="23">
    <location>
        <begin position="1"/>
        <end position="40"/>
    </location>
</feature>
<evidence type="ECO:0000256" key="7">
    <source>
        <dbReference type="ARBA" id="ARBA00022968"/>
    </source>
</evidence>
<evidence type="ECO:0000256" key="12">
    <source>
        <dbReference type="ARBA" id="ARBA00023180"/>
    </source>
</evidence>
<evidence type="ECO:0000256" key="11">
    <source>
        <dbReference type="ARBA" id="ARBA00023157"/>
    </source>
</evidence>
<evidence type="ECO:0000256" key="17">
    <source>
        <dbReference type="ARBA" id="ARBA00075300"/>
    </source>
</evidence>
<comment type="pathway">
    <text evidence="2">Protein modification; protein glycosylation.</text>
</comment>
<dbReference type="PANTHER" id="PTHR13713:SF37">
    <property type="entry name" value="CMP-N-ACETYLNEURAMINATE-BETA-1,4-GALACTOSIDE ALPHA-2,3-SIALYLTRANSFERASE"/>
    <property type="match status" value="1"/>
</dbReference>
<comment type="function">
    <text evidence="15">Catalyzes the formation of the NeuAc-alpha-2,3-Gal-beta-1,4-GlcNAc-, NeuAc-alpha-2,3-Gal-beta-1,3-GlcNAc- and NeuAc-alpha-2,3-Gal-beta-1,3-GalNAc- sequences found in terminal carbohydrate groups of glycoproteins and glycolipids. The highest activity is toward Gal-beta-1,3-GlcNAc and the lowest toward Gal-beta-1,3-GalNAc.</text>
</comment>
<dbReference type="CTD" id="6487"/>